<dbReference type="Proteomes" id="UP000013378">
    <property type="component" value="Unassembled WGS sequence"/>
</dbReference>
<dbReference type="EMBL" id="ARZA01000058">
    <property type="protein sequence ID" value="EOD01461.1"/>
    <property type="molecule type" value="Genomic_DNA"/>
</dbReference>
<evidence type="ECO:0000313" key="3">
    <source>
        <dbReference type="EMBL" id="EOD01461.1"/>
    </source>
</evidence>
<evidence type="ECO:0000256" key="1">
    <source>
        <dbReference type="ARBA" id="ARBA00022962"/>
    </source>
</evidence>
<reference evidence="3 4" key="1">
    <citation type="journal article" date="2015" name="Geomicrobiol. J.">
        <title>Caldisalinibacter kiritimatiensis gen. nov., sp. nov., a moderately thermohalophilic thiosulfate-reducing bacterium from a hypersaline microbial mat.</title>
        <authorList>
            <person name="Ben Hania W."/>
            <person name="Joseph M."/>
            <person name="Fiebig A."/>
            <person name="Bunk B."/>
            <person name="Klenk H.-P."/>
            <person name="Fardeau M.-L."/>
            <person name="Spring S."/>
        </authorList>
    </citation>
    <scope>NUCLEOTIDE SEQUENCE [LARGE SCALE GENOMIC DNA]</scope>
    <source>
        <strain evidence="3 4">L21-TH-D2</strain>
    </source>
</reference>
<accession>R1CS31</accession>
<dbReference type="InterPro" id="IPR017932">
    <property type="entry name" value="GATase_2_dom"/>
</dbReference>
<protein>
    <recommendedName>
        <fullName evidence="2">Glutamine amidotransferase type-2 domain-containing protein</fullName>
    </recommendedName>
</protein>
<organism evidence="3 4">
    <name type="scientific">Caldisalinibacter kiritimatiensis</name>
    <dbReference type="NCBI Taxonomy" id="1304284"/>
    <lineage>
        <taxon>Bacteria</taxon>
        <taxon>Bacillati</taxon>
        <taxon>Bacillota</taxon>
        <taxon>Tissierellia</taxon>
        <taxon>Tissierellales</taxon>
        <taxon>Thermohalobacteraceae</taxon>
        <taxon>Caldisalinibacter</taxon>
    </lineage>
</organism>
<comment type="caution">
    <text evidence="3">The sequence shown here is derived from an EMBL/GenBank/DDBJ whole genome shotgun (WGS) entry which is preliminary data.</text>
</comment>
<keyword evidence="4" id="KW-1185">Reference proteome</keyword>
<dbReference type="STRING" id="1304284.L21TH_0508"/>
<proteinExistence type="predicted"/>
<dbReference type="eggNOG" id="COG0121">
    <property type="taxonomic scope" value="Bacteria"/>
</dbReference>
<dbReference type="PANTHER" id="PTHR42824:SF1">
    <property type="entry name" value="GLUTAMINE AMIDOTRANSFERASE YAFJ-RELATED"/>
    <property type="match status" value="1"/>
</dbReference>
<dbReference type="CDD" id="cd01908">
    <property type="entry name" value="YafJ"/>
    <property type="match status" value="1"/>
</dbReference>
<dbReference type="InterPro" id="IPR029055">
    <property type="entry name" value="Ntn_hydrolases_N"/>
</dbReference>
<sequence>MPGKLTIAHIRYKTLGEEKIENTHPFVKGINNEKWVFAHNGSIIDPKVFDIFIQQEAKGDTDSERVFCYIAQNLREKNDRNLEYKIKVIEKSIKELAPYGKLNLLLSDGKHLFIHTNFKDSLYKYSGKGHVCFSTRPLTNIVKKDEWSSVELNRLFVYFNGELIYRGRSHGYEYFKKRNITNTHEWSERYV</sequence>
<dbReference type="PROSITE" id="PS51278">
    <property type="entry name" value="GATASE_TYPE_2"/>
    <property type="match status" value="1"/>
</dbReference>
<dbReference type="PANTHER" id="PTHR42824">
    <property type="entry name" value="GLUTAMINE AMIDOTRANSFERASE"/>
    <property type="match status" value="1"/>
</dbReference>
<dbReference type="Pfam" id="PF13230">
    <property type="entry name" value="GATase_4"/>
    <property type="match status" value="1"/>
</dbReference>
<dbReference type="InterPro" id="IPR026869">
    <property type="entry name" value="EgtC-like"/>
</dbReference>
<evidence type="ECO:0000313" key="4">
    <source>
        <dbReference type="Proteomes" id="UP000013378"/>
    </source>
</evidence>
<dbReference type="SUPFAM" id="SSF56235">
    <property type="entry name" value="N-terminal nucleophile aminohydrolases (Ntn hydrolases)"/>
    <property type="match status" value="1"/>
</dbReference>
<name>R1CS31_9FIRM</name>
<keyword evidence="1" id="KW-0315">Glutamine amidotransferase</keyword>
<evidence type="ECO:0000259" key="2">
    <source>
        <dbReference type="PROSITE" id="PS51278"/>
    </source>
</evidence>
<gene>
    <name evidence="3" type="ORF">L21TH_0508</name>
</gene>
<dbReference type="AlphaFoldDB" id="R1CS31"/>
<feature type="domain" description="Glutamine amidotransferase type-2" evidence="2">
    <location>
        <begin position="1"/>
        <end position="191"/>
    </location>
</feature>
<dbReference type="Gene3D" id="3.60.20.10">
    <property type="entry name" value="Glutamine Phosphoribosylpyrophosphate, subunit 1, domain 1"/>
    <property type="match status" value="1"/>
</dbReference>